<proteinExistence type="predicted"/>
<reference evidence="1 2" key="2">
    <citation type="submission" date="2019-09" db="EMBL/GenBank/DDBJ databases">
        <authorList>
            <person name="Jin C."/>
        </authorList>
    </citation>
    <scope>NUCLEOTIDE SEQUENCE [LARGE SCALE GENOMIC DNA]</scope>
    <source>
        <strain evidence="1 2">AN110305</strain>
    </source>
</reference>
<dbReference type="Proteomes" id="UP000323454">
    <property type="component" value="Unassembled WGS sequence"/>
</dbReference>
<sequence length="140" mass="15812">MEDGIDEAELTAADRGSIEGSALRVDEGLCHKKQFSDQSLHELDQAIQMSPMKFSTNPFHYAREQATNSVHYEYTNEFRLKLCNSRGFRAEYLNAFKTGKSKYATGLKPGYDDEKAVMSLCEKKLASMLKTLKQESVIDS</sequence>
<name>A0A5B2XFC1_9PSEU</name>
<keyword evidence="2" id="KW-1185">Reference proteome</keyword>
<accession>A0A5B2XFC1</accession>
<dbReference type="AlphaFoldDB" id="A0A5B2XFC1"/>
<gene>
    <name evidence="1" type="ORF">F0L68_14745</name>
</gene>
<evidence type="ECO:0000313" key="1">
    <source>
        <dbReference type="EMBL" id="KAA2261956.1"/>
    </source>
</evidence>
<protein>
    <submittedName>
        <fullName evidence="1">Uncharacterized protein</fullName>
    </submittedName>
</protein>
<dbReference type="RefSeq" id="WP_149850118.1">
    <property type="nucleotide sequence ID" value="NZ_VUOB01000023.1"/>
</dbReference>
<organism evidence="1 2">
    <name type="scientific">Solihabitans fulvus</name>
    <dbReference type="NCBI Taxonomy" id="1892852"/>
    <lineage>
        <taxon>Bacteria</taxon>
        <taxon>Bacillati</taxon>
        <taxon>Actinomycetota</taxon>
        <taxon>Actinomycetes</taxon>
        <taxon>Pseudonocardiales</taxon>
        <taxon>Pseudonocardiaceae</taxon>
        <taxon>Solihabitans</taxon>
    </lineage>
</organism>
<reference evidence="1 2" key="1">
    <citation type="submission" date="2019-09" db="EMBL/GenBank/DDBJ databases">
        <title>Goodfellowia gen. nov., a new genus of the Pseudonocardineae related to Actinoalloteichus, containing Goodfellowia coeruleoviolacea gen. nov., comb. nov. gen. nov., comb. nov.</title>
        <authorList>
            <person name="Labeda D."/>
        </authorList>
    </citation>
    <scope>NUCLEOTIDE SEQUENCE [LARGE SCALE GENOMIC DNA]</scope>
    <source>
        <strain evidence="1 2">AN110305</strain>
    </source>
</reference>
<dbReference type="EMBL" id="VUOB01000023">
    <property type="protein sequence ID" value="KAA2261956.1"/>
    <property type="molecule type" value="Genomic_DNA"/>
</dbReference>
<comment type="caution">
    <text evidence="1">The sequence shown here is derived from an EMBL/GenBank/DDBJ whole genome shotgun (WGS) entry which is preliminary data.</text>
</comment>
<evidence type="ECO:0000313" key="2">
    <source>
        <dbReference type="Proteomes" id="UP000323454"/>
    </source>
</evidence>